<dbReference type="RefSeq" id="WP_155620575.1">
    <property type="nucleotide sequence ID" value="NZ_JARTKF010000502.1"/>
</dbReference>
<evidence type="ECO:0000313" key="2">
    <source>
        <dbReference type="Proteomes" id="UP000442469"/>
    </source>
</evidence>
<evidence type="ECO:0000313" key="1">
    <source>
        <dbReference type="EMBL" id="MUG24491.1"/>
    </source>
</evidence>
<dbReference type="EMBL" id="WNZZ01000015">
    <property type="protein sequence ID" value="MUG24491.1"/>
    <property type="molecule type" value="Genomic_DNA"/>
</dbReference>
<proteinExistence type="predicted"/>
<organism evidence="1 2">
    <name type="scientific">Paenibacillus macerans</name>
    <name type="common">Bacillus macerans</name>
    <dbReference type="NCBI Taxonomy" id="44252"/>
    <lineage>
        <taxon>Bacteria</taxon>
        <taxon>Bacillati</taxon>
        <taxon>Bacillota</taxon>
        <taxon>Bacilli</taxon>
        <taxon>Bacillales</taxon>
        <taxon>Paenibacillaceae</taxon>
        <taxon>Paenibacillus</taxon>
    </lineage>
</organism>
<sequence>MYILARRAGGVDLYGRARNLAVGAQLMFNYNRVFFYIGLAWKQAG</sequence>
<reference evidence="1 2" key="1">
    <citation type="submission" date="2019-11" db="EMBL/GenBank/DDBJ databases">
        <title>Draft genome sequences of five Paenibacillus species of dairy origin.</title>
        <authorList>
            <person name="Olajide A.M."/>
            <person name="Chen S."/>
            <person name="Lapointe G."/>
        </authorList>
    </citation>
    <scope>NUCLEOTIDE SEQUENCE [LARGE SCALE GENOMIC DNA]</scope>
    <source>
        <strain evidence="1 2">3CT49</strain>
    </source>
</reference>
<name>A0A6N8F1J2_PAEMA</name>
<accession>A0A6N8F1J2</accession>
<dbReference type="Proteomes" id="UP000442469">
    <property type="component" value="Unassembled WGS sequence"/>
</dbReference>
<gene>
    <name evidence="1" type="ORF">GNQ08_19130</name>
</gene>
<dbReference type="AlphaFoldDB" id="A0A6N8F1J2"/>
<protein>
    <submittedName>
        <fullName evidence="1">Uncharacterized protein</fullName>
    </submittedName>
</protein>
<comment type="caution">
    <text evidence="1">The sequence shown here is derived from an EMBL/GenBank/DDBJ whole genome shotgun (WGS) entry which is preliminary data.</text>
</comment>